<evidence type="ECO:0000256" key="1">
    <source>
        <dbReference type="ARBA" id="ARBA00006484"/>
    </source>
</evidence>
<proteinExistence type="inferred from homology"/>
<dbReference type="GO" id="GO:0016491">
    <property type="term" value="F:oxidoreductase activity"/>
    <property type="evidence" value="ECO:0007669"/>
    <property type="project" value="UniProtKB-KW"/>
</dbReference>
<keyword evidence="2" id="KW-0560">Oxidoreductase</keyword>
<name>A0A1V2I0E5_9ACTN</name>
<dbReference type="Pfam" id="PF13561">
    <property type="entry name" value="adh_short_C2"/>
    <property type="match status" value="1"/>
</dbReference>
<dbReference type="PRINTS" id="PR00081">
    <property type="entry name" value="GDHRDH"/>
</dbReference>
<dbReference type="AlphaFoldDB" id="A0A1V2I0E5"/>
<keyword evidence="6" id="KW-1185">Reference proteome</keyword>
<organism evidence="5 6">
    <name type="scientific">Pseudofrankia asymbiotica</name>
    <dbReference type="NCBI Taxonomy" id="1834516"/>
    <lineage>
        <taxon>Bacteria</taxon>
        <taxon>Bacillati</taxon>
        <taxon>Actinomycetota</taxon>
        <taxon>Actinomycetes</taxon>
        <taxon>Frankiales</taxon>
        <taxon>Frankiaceae</taxon>
        <taxon>Pseudofrankia</taxon>
    </lineage>
</organism>
<dbReference type="STRING" id="1834516.BL253_34420"/>
<dbReference type="PRINTS" id="PR00080">
    <property type="entry name" value="SDRFAMILY"/>
</dbReference>
<evidence type="ECO:0000256" key="2">
    <source>
        <dbReference type="ARBA" id="ARBA00023002"/>
    </source>
</evidence>
<dbReference type="FunFam" id="3.40.50.720:FF:000084">
    <property type="entry name" value="Short-chain dehydrogenase reductase"/>
    <property type="match status" value="1"/>
</dbReference>
<dbReference type="SUPFAM" id="SSF51735">
    <property type="entry name" value="NAD(P)-binding Rossmann-fold domains"/>
    <property type="match status" value="1"/>
</dbReference>
<evidence type="ECO:0000313" key="6">
    <source>
        <dbReference type="Proteomes" id="UP000188929"/>
    </source>
</evidence>
<dbReference type="InterPro" id="IPR036291">
    <property type="entry name" value="NAD(P)-bd_dom_sf"/>
</dbReference>
<reference evidence="6" key="1">
    <citation type="submission" date="2016-10" db="EMBL/GenBank/DDBJ databases">
        <title>Frankia sp. NRRL B-16386 Genome sequencing.</title>
        <authorList>
            <person name="Ghodhbane-Gtari F."/>
            <person name="Swanson E."/>
            <person name="Gueddou A."/>
            <person name="Hezbri K."/>
            <person name="Ktari K."/>
            <person name="Nouioui I."/>
            <person name="Morris K."/>
            <person name="Simpson S."/>
            <person name="Abebe-Akele F."/>
            <person name="Thomas K."/>
            <person name="Gtari M."/>
            <person name="Tisa L.S."/>
        </authorList>
    </citation>
    <scope>NUCLEOTIDE SEQUENCE [LARGE SCALE GENOMIC DNA]</scope>
    <source>
        <strain evidence="6">NRRL B-16386</strain>
    </source>
</reference>
<evidence type="ECO:0000256" key="3">
    <source>
        <dbReference type="ARBA" id="ARBA00023027"/>
    </source>
</evidence>
<dbReference type="EMBL" id="MOMC01000096">
    <property type="protein sequence ID" value="ONH22897.1"/>
    <property type="molecule type" value="Genomic_DNA"/>
</dbReference>
<dbReference type="InterPro" id="IPR002347">
    <property type="entry name" value="SDR_fam"/>
</dbReference>
<dbReference type="InterPro" id="IPR020904">
    <property type="entry name" value="Sc_DH/Rdtase_CS"/>
</dbReference>
<comment type="caution">
    <text evidence="5">The sequence shown here is derived from an EMBL/GenBank/DDBJ whole genome shotgun (WGS) entry which is preliminary data.</text>
</comment>
<dbReference type="OrthoDB" id="517007at2"/>
<dbReference type="PROSITE" id="PS00061">
    <property type="entry name" value="ADH_SHORT"/>
    <property type="match status" value="1"/>
</dbReference>
<sequence>MTGLVEGKAALVTGAANGIGRASALAFAREGARVAVADVDADGGEETVRLIAKQGGEAFFVPCDVADEDAVAAAVALTVQRYGALDCAHNNAGLGQRQVPLAEISRASWDRTLAVNLTGTWLCLKHEIQHMQAHGGGAIVATSSATSLLGVPLTAAYAATKAAINQLVRSAAMEYAKVGIRVNAVLPGPIGTEMVTRAMAENPALEDHLMQTVPLARVGTPEEVADAVVFLCSPRSGFTTGSLLTIDGGQVLH</sequence>
<keyword evidence="3" id="KW-0520">NAD</keyword>
<evidence type="ECO:0000313" key="5">
    <source>
        <dbReference type="EMBL" id="ONH22897.1"/>
    </source>
</evidence>
<comment type="similarity">
    <text evidence="1">Belongs to the short-chain dehydrogenases/reductases (SDR) family.</text>
</comment>
<dbReference type="InterPro" id="IPR057326">
    <property type="entry name" value="KR_dom"/>
</dbReference>
<dbReference type="Gene3D" id="3.40.50.720">
    <property type="entry name" value="NAD(P)-binding Rossmann-like Domain"/>
    <property type="match status" value="1"/>
</dbReference>
<dbReference type="SMART" id="SM00822">
    <property type="entry name" value="PKS_KR"/>
    <property type="match status" value="1"/>
</dbReference>
<accession>A0A1V2I0E5</accession>
<dbReference type="Proteomes" id="UP000188929">
    <property type="component" value="Unassembled WGS sequence"/>
</dbReference>
<evidence type="ECO:0000259" key="4">
    <source>
        <dbReference type="SMART" id="SM00822"/>
    </source>
</evidence>
<gene>
    <name evidence="5" type="ORF">BL253_34420</name>
</gene>
<dbReference type="CDD" id="cd05233">
    <property type="entry name" value="SDR_c"/>
    <property type="match status" value="1"/>
</dbReference>
<feature type="domain" description="Ketoreductase" evidence="4">
    <location>
        <begin position="8"/>
        <end position="190"/>
    </location>
</feature>
<dbReference type="PANTHER" id="PTHR24321">
    <property type="entry name" value="DEHYDROGENASES, SHORT CHAIN"/>
    <property type="match status" value="1"/>
</dbReference>
<dbReference type="RefSeq" id="WP_076822052.1">
    <property type="nucleotide sequence ID" value="NZ_MOMC01000096.1"/>
</dbReference>
<dbReference type="PANTHER" id="PTHR24321:SF8">
    <property type="entry name" value="ESTRADIOL 17-BETA-DEHYDROGENASE 8-RELATED"/>
    <property type="match status" value="1"/>
</dbReference>
<dbReference type="NCBIfam" id="NF005559">
    <property type="entry name" value="PRK07231.1"/>
    <property type="match status" value="1"/>
</dbReference>
<protein>
    <submittedName>
        <fullName evidence="5">Short chain dehydrogenase</fullName>
    </submittedName>
</protein>